<comment type="similarity">
    <text evidence="1">Belongs to the HEATR5 family.</text>
</comment>
<organism evidence="4 5">
    <name type="scientific">Malassezia globosa (strain ATCC MYA-4612 / CBS 7966)</name>
    <name type="common">Dandruff-associated fungus</name>
    <dbReference type="NCBI Taxonomy" id="425265"/>
    <lineage>
        <taxon>Eukaryota</taxon>
        <taxon>Fungi</taxon>
        <taxon>Dikarya</taxon>
        <taxon>Basidiomycota</taxon>
        <taxon>Ustilaginomycotina</taxon>
        <taxon>Malasseziomycetes</taxon>
        <taxon>Malasseziales</taxon>
        <taxon>Malasseziaceae</taxon>
        <taxon>Malassezia</taxon>
    </lineage>
</organism>
<dbReference type="STRING" id="425265.A8QCU1"/>
<dbReference type="InParanoid" id="A8QCU1"/>
<keyword evidence="5" id="KW-1185">Reference proteome</keyword>
<feature type="compositionally biased region" description="Low complexity" evidence="2">
    <location>
        <begin position="1"/>
        <end position="14"/>
    </location>
</feature>
<dbReference type="SUPFAM" id="SSF48371">
    <property type="entry name" value="ARM repeat"/>
    <property type="match status" value="2"/>
</dbReference>
<feature type="compositionally biased region" description="Low complexity" evidence="2">
    <location>
        <begin position="1975"/>
        <end position="1988"/>
    </location>
</feature>
<protein>
    <recommendedName>
        <fullName evidence="3">LAA1-like C-terminal TPR repeats domain-containing protein</fullName>
    </recommendedName>
</protein>
<proteinExistence type="inferred from homology"/>
<comment type="caution">
    <text evidence="4">The sequence shown here is derived from an EMBL/GenBank/DDBJ whole genome shotgun (WGS) entry which is preliminary data.</text>
</comment>
<feature type="domain" description="LAA1-like C-terminal TPR repeats" evidence="3">
    <location>
        <begin position="1811"/>
        <end position="1968"/>
    </location>
</feature>
<dbReference type="Pfam" id="PF25808">
    <property type="entry name" value="TPR_LAA1_C"/>
    <property type="match status" value="1"/>
</dbReference>
<dbReference type="KEGG" id="mgl:MGL_4047"/>
<dbReference type="Proteomes" id="UP000008837">
    <property type="component" value="Unassembled WGS sequence"/>
</dbReference>
<dbReference type="GO" id="GO:0005829">
    <property type="term" value="C:cytosol"/>
    <property type="evidence" value="ECO:0007669"/>
    <property type="project" value="GOC"/>
</dbReference>
<dbReference type="Pfam" id="PF20210">
    <property type="entry name" value="Laa1_Sip1_HTR5"/>
    <property type="match status" value="1"/>
</dbReference>
<feature type="compositionally biased region" description="Polar residues" evidence="2">
    <location>
        <begin position="15"/>
        <end position="34"/>
    </location>
</feature>
<dbReference type="GO" id="GO:0005794">
    <property type="term" value="C:Golgi apparatus"/>
    <property type="evidence" value="ECO:0007669"/>
    <property type="project" value="TreeGrafter"/>
</dbReference>
<dbReference type="InterPro" id="IPR057981">
    <property type="entry name" value="TPR_LAA1-like_C"/>
</dbReference>
<dbReference type="PANTHER" id="PTHR21663">
    <property type="entry name" value="HYPOTHETICAL HEAT DOMAIN-CONTAINING"/>
    <property type="match status" value="1"/>
</dbReference>
<dbReference type="InterPro" id="IPR016024">
    <property type="entry name" value="ARM-type_fold"/>
</dbReference>
<dbReference type="InterPro" id="IPR011989">
    <property type="entry name" value="ARM-like"/>
</dbReference>
<evidence type="ECO:0000313" key="5">
    <source>
        <dbReference type="Proteomes" id="UP000008837"/>
    </source>
</evidence>
<dbReference type="GO" id="GO:0042147">
    <property type="term" value="P:retrograde transport, endosome to Golgi"/>
    <property type="evidence" value="ECO:0007669"/>
    <property type="project" value="TreeGrafter"/>
</dbReference>
<reference evidence="4 5" key="1">
    <citation type="journal article" date="2007" name="Proc. Natl. Acad. Sci. U.S.A.">
        <title>Dandruff-associated Malassezia genomes reveal convergent and divergent virulence traits shared with plant and human fungal pathogens.</title>
        <authorList>
            <person name="Xu J."/>
            <person name="Saunders C.W."/>
            <person name="Hu P."/>
            <person name="Grant R.A."/>
            <person name="Boekhout T."/>
            <person name="Kuramae E.E."/>
            <person name="Kronstad J.W."/>
            <person name="Deangelis Y.M."/>
            <person name="Reeder N.L."/>
            <person name="Johnstone K.R."/>
            <person name="Leland M."/>
            <person name="Fieno A.M."/>
            <person name="Begley W.M."/>
            <person name="Sun Y."/>
            <person name="Lacey M.P."/>
            <person name="Chaudhary T."/>
            <person name="Keough T."/>
            <person name="Chu L."/>
            <person name="Sears R."/>
            <person name="Yuan B."/>
            <person name="Dawson T.L.Jr."/>
        </authorList>
    </citation>
    <scope>NUCLEOTIDE SEQUENCE [LARGE SCALE GENOMIC DNA]</scope>
    <source>
        <strain evidence="5">ATCC MYA-4612 / CBS 7966</strain>
    </source>
</reference>
<dbReference type="InterPro" id="IPR040108">
    <property type="entry name" value="Laa1/Sip1/HEATR5"/>
</dbReference>
<feature type="region of interest" description="Disordered" evidence="2">
    <location>
        <begin position="1"/>
        <end position="38"/>
    </location>
</feature>
<evidence type="ECO:0000256" key="2">
    <source>
        <dbReference type="SAM" id="MobiDB-lite"/>
    </source>
</evidence>
<dbReference type="OrthoDB" id="192608at2759"/>
<evidence type="ECO:0000313" key="4">
    <source>
        <dbReference type="EMBL" id="EDP41666.1"/>
    </source>
</evidence>
<dbReference type="VEuPathDB" id="FungiDB:MGL_4047"/>
<evidence type="ECO:0000259" key="3">
    <source>
        <dbReference type="Pfam" id="PF25808"/>
    </source>
</evidence>
<dbReference type="RefSeq" id="XP_001728880.1">
    <property type="nucleotide sequence ID" value="XM_001728828.1"/>
</dbReference>
<dbReference type="EMBL" id="AAYY01000018">
    <property type="protein sequence ID" value="EDP41666.1"/>
    <property type="molecule type" value="Genomic_DNA"/>
</dbReference>
<dbReference type="GO" id="GO:0016020">
    <property type="term" value="C:membrane"/>
    <property type="evidence" value="ECO:0007669"/>
    <property type="project" value="TreeGrafter"/>
</dbReference>
<evidence type="ECO:0000256" key="1">
    <source>
        <dbReference type="ARBA" id="ARBA00008304"/>
    </source>
</evidence>
<dbReference type="Gene3D" id="1.25.10.10">
    <property type="entry name" value="Leucine-rich Repeat Variant"/>
    <property type="match status" value="2"/>
</dbReference>
<dbReference type="GO" id="GO:0006897">
    <property type="term" value="P:endocytosis"/>
    <property type="evidence" value="ECO:0007669"/>
    <property type="project" value="TreeGrafter"/>
</dbReference>
<dbReference type="GeneID" id="5853186"/>
<dbReference type="GO" id="GO:0008104">
    <property type="term" value="P:intracellular protein localization"/>
    <property type="evidence" value="ECO:0007669"/>
    <property type="project" value="TreeGrafter"/>
</dbReference>
<sequence>MAADSPSSPSKSQSATLPASSAPSEHTQHASSLSDVKGHLPLLPDEKEWEEAVRQDRTDLFLLSWLVRIDSLLLEGEVRGSGALVERCLCICGSQRSGQPSISSAWNQLQPGRSVRCLVARCLVCLYRHSEAEKPPLFEVMGALRDVYAADIPTNAHLAAMHVARELIMSHPHGVGSQFSAVPICLRIIRTSSHTVLVRYYALRLLESILAHDKLPASMLKDALKTLKQALHDKAGPVVRASAVCLELVFRDATRSDIETQLASIVKVLASADRQTRTALARLAATLLIQTETMAPADEGKDPVVVPLYTAEQQMNLLHVHLSRAGSWKARVGVLQMYDALLALHGSAWLEQHLQEVFMHLVRDIATNMPIPAHESPYLCRAVHRVLDVHLRSLPEPAQERAAAYMGSNILGMWPPATPAHEAPSEAMLTLTLDATALLVAQLGELSPTLHEALYESHMRLLAHPILAVQIRAAWWLSIACDVQPLLLAPTYAELLTFMRRDMAALSTPQHDQGVSLRARLVGHSFALAALARISAKHPLYMRNDDVEDVFTLATDLLTRSGEQNALPNASAAVGSAWMLVGSLMALGTEFVRAHLPTLMNAWRQALAERSYAELDDAAWQYLLTVRHGALSSMHVFFLHGGHELLTQETARRLVVMQSHALAFLDAWERRAMFASHAPAALPILSRVHAPLLRVRILRCCTHLAQTSALETLAPHLMSMSVELLARAERWHTGSATQTAISTSTGASQSPWTVHDGVAYGMTSLLRQDVGAALDAWTPAFSTAPFQPTPVADSDTYGLDLELELDAQTPVLGALEHDATALYALAATSVDPYRILPGAPQPMPPGTAEIDAAAELFAALFAFQPRDLQIGTSEFLLAAQRRPALDKQPGRRIAVLVNSVVALLGAVRTAAHHPHRASGFANERVNAAIKGVAQRALQEGHVMLRRAAAELYGYLASLAGSGSLSMQMQFLIDQIVDTRHADGRAACALALGQIYTCVGGLRASPLTKTINSLTLSLATDPHPAVHACALDALAQVIEAAGVAYEPYVRSTLGLMTRLLSLPTHEPEGGSPGSSNLRVDWPAYPGIARVVSALVGVLGPDLQEAVSTRGVVYALLLHLVQDGGDAAAKEALLGLQRLGLVVPVLLETRVSANLLRHALSRPILAPSAASLYCQMAQRGSQWLARYGGPSLLASLLQQLDRHPTLSGVRTLVLSWLKDTAPARPCTWMDLCCTALLTPEALSFKHVNVSGSDTDETATALAPKDDTPLLSIRWRTQLFVLQCMDEVFASVQRAPEHVGSHSDARDRRVLSSRVSEILRAACSASTATHRAVRWQGLQVLRDVLESFADTRDPDFSEARLLEQFQAQLAAALTPAFGADSTPDVLAAAISVCSVYIIAGVDASPTNRILRLLGSALEQTQSSEMSRLGELPLTPNAAAYLNIAVLTAWARLAIAQRPAITNLLSPHVHTLARAWVHVLTAYAVLRADRGSSVASAWHIMPRMRPESALAPLVQTHMLLYFAQAYPTLLHALTLVFETNPDVVRATLAHDLGDASRAFLALYGLALETLCDELDRLPQTEQSMLGVVLSSLHVLVDAKYSGHFLLEDAQFDELVCVFQRALLSEDASIQRGVLRVIATLVRSMRERLLEQEDGMIHDERMPTTKLGRLWRLLMHFIHELPHQRTPRAERAVLLHACWQTLLDMVEVCGASLQLELVAVSLHILVAFARREDEAASLLTSALPVLRDLCKRACQSASANPPLVHRIMQGFMSAMIDMSDALRARAGDIVTRRSGNALVSTSLVLTCLDARVSISSEVIERLSFLLAQKLDANDDAPVVLQCIRSMVHAEPSCHSQRLCIGWCLPSLVAYTLRHLSEPAMDILLDLVCVMPDDVALRLAVPVAVQFVQSSSPGRSQASDTVLVASSNKVVNRLMELAQTHAQAFRLATQALDEDARTCLHDSLRAAVGITDAQKRPKPGSSSSATSESGNSISLRTFGGSS</sequence>
<dbReference type="PANTHER" id="PTHR21663:SF0">
    <property type="entry name" value="HEAT REPEAT-CONTAINING PROTEIN 5B"/>
    <property type="match status" value="1"/>
</dbReference>
<dbReference type="FunCoup" id="A8QCU1">
    <property type="interactions" value="192"/>
</dbReference>
<name>A8QCU1_MALGO</name>
<dbReference type="InterPro" id="IPR046837">
    <property type="entry name" value="Laa1/Sip1/HEATR5-like_HEAT"/>
</dbReference>
<accession>A8QCU1</accession>
<dbReference type="GO" id="GO:0030139">
    <property type="term" value="C:endocytic vesicle"/>
    <property type="evidence" value="ECO:0007669"/>
    <property type="project" value="TreeGrafter"/>
</dbReference>
<gene>
    <name evidence="4" type="ORF">MGL_4047</name>
</gene>
<dbReference type="OMA" id="YPQVIQE"/>
<feature type="region of interest" description="Disordered" evidence="2">
    <location>
        <begin position="1964"/>
        <end position="1996"/>
    </location>
</feature>